<dbReference type="InterPro" id="IPR043164">
    <property type="entry name" value="Ribosomal_uL10-like_insert_sf"/>
</dbReference>
<dbReference type="Proteomes" id="UP000050301">
    <property type="component" value="Unassembled WGS sequence"/>
</dbReference>
<dbReference type="SUPFAM" id="SSF160369">
    <property type="entry name" value="Ribosomal protein L10-like"/>
    <property type="match status" value="1"/>
</dbReference>
<dbReference type="RefSeq" id="WP_048101876.1">
    <property type="nucleotide sequence ID" value="NZ_LKBH01000298.1"/>
</dbReference>
<evidence type="ECO:0000256" key="7">
    <source>
        <dbReference type="SAM" id="MobiDB-lite"/>
    </source>
</evidence>
<feature type="domain" description="Large ribosomal subunit protein uL10-like insertion" evidence="8">
    <location>
        <begin position="107"/>
        <end position="177"/>
    </location>
</feature>
<dbReference type="GO" id="GO:0002181">
    <property type="term" value="P:cytoplasmic translation"/>
    <property type="evidence" value="ECO:0007669"/>
    <property type="project" value="TreeGrafter"/>
</dbReference>
<keyword evidence="2 6" id="KW-0699">rRNA-binding</keyword>
<protein>
    <recommendedName>
        <fullName evidence="6">Large ribosomal subunit protein uL10</fullName>
    </recommendedName>
    <alternativeName>
        <fullName evidence="6">Acidic ribosomal protein P0 homolog</fullName>
    </alternativeName>
</protein>
<accession>A0A0Q0VJK8</accession>
<evidence type="ECO:0000313" key="10">
    <source>
        <dbReference type="Proteomes" id="UP000050301"/>
    </source>
</evidence>
<sequence length="316" mass="34894">MSEPAKWKVELVDSITNEINNSPVAAVVSIKGLRNKEFQKIRNDLRSDAHIKVMRARLLQRAFKNSNKKSIGNMAEFANGQVALLTTKETPKSIYDILESKRTKAAARGGEIAEDDIIIEPKETNFPPGPMITVFQKAGIPAGIEKGKIVIKSEVKLVKKGEVITKDKAQILEKLEILPVTVGLDLLSAYEDGIIFTRDVLSITVESIMADLSKAFFGAKNIAMEIKYLVPETVKEFISKAYLEAQELALTTNFVDEKNIEIFIRKAAINAGAINALTNKDLNNENIEDKKEEKKEESKEEKSEDDAASGLGALFG</sequence>
<dbReference type="InterPro" id="IPR050323">
    <property type="entry name" value="Ribosomal_protein_uL10"/>
</dbReference>
<comment type="caution">
    <text evidence="9">The sequence shown here is derived from an EMBL/GenBank/DDBJ whole genome shotgun (WGS) entry which is preliminary data.</text>
</comment>
<dbReference type="GO" id="GO:0003735">
    <property type="term" value="F:structural constituent of ribosome"/>
    <property type="evidence" value="ECO:0007669"/>
    <property type="project" value="TreeGrafter"/>
</dbReference>
<proteinExistence type="inferred from homology"/>
<dbReference type="InParanoid" id="A0A0Q0VJK8"/>
<evidence type="ECO:0000256" key="3">
    <source>
        <dbReference type="ARBA" id="ARBA00022884"/>
    </source>
</evidence>
<evidence type="ECO:0000256" key="1">
    <source>
        <dbReference type="ARBA" id="ARBA00008889"/>
    </source>
</evidence>
<dbReference type="HAMAP" id="MF_00280">
    <property type="entry name" value="Ribosomal_uL10_arch"/>
    <property type="match status" value="1"/>
</dbReference>
<dbReference type="Pfam" id="PF17777">
    <property type="entry name" value="RL10P_insert"/>
    <property type="match status" value="1"/>
</dbReference>
<comment type="similarity">
    <text evidence="1 6">Belongs to the universal ribosomal protein uL10 family.</text>
</comment>
<dbReference type="InterPro" id="IPR040637">
    <property type="entry name" value="Ribosomal_uL10-like_insert"/>
</dbReference>
<feature type="compositionally biased region" description="Basic and acidic residues" evidence="7">
    <location>
        <begin position="287"/>
        <end position="302"/>
    </location>
</feature>
<dbReference type="GO" id="GO:0000027">
    <property type="term" value="P:ribosomal large subunit assembly"/>
    <property type="evidence" value="ECO:0007669"/>
    <property type="project" value="TreeGrafter"/>
</dbReference>
<evidence type="ECO:0000256" key="4">
    <source>
        <dbReference type="ARBA" id="ARBA00022980"/>
    </source>
</evidence>
<dbReference type="PANTHER" id="PTHR45699:SF3">
    <property type="entry name" value="LARGE RIBOSOMAL SUBUNIT PROTEIN UL10"/>
    <property type="match status" value="1"/>
</dbReference>
<gene>
    <name evidence="6" type="primary">rpl10</name>
    <name evidence="6" type="synonym">rplP0</name>
    <name evidence="9" type="ORF">AOG55_02280</name>
</gene>
<keyword evidence="5 6" id="KW-0687">Ribonucleoprotein</keyword>
<feature type="region of interest" description="Disordered" evidence="7">
    <location>
        <begin position="285"/>
        <end position="316"/>
    </location>
</feature>
<dbReference type="InterPro" id="IPR043141">
    <property type="entry name" value="Ribosomal_uL10-like_sf"/>
</dbReference>
<evidence type="ECO:0000256" key="5">
    <source>
        <dbReference type="ARBA" id="ARBA00023274"/>
    </source>
</evidence>
<name>A0A0Q0VJK8_9ARCH</name>
<evidence type="ECO:0000313" key="9">
    <source>
        <dbReference type="EMBL" id="KQB33687.1"/>
    </source>
</evidence>
<comment type="function">
    <text evidence="6">Forms part of the ribosomal stalk, playing a central role in the interaction of the ribosome with GTP-bound translation factors.</text>
</comment>
<dbReference type="GeneID" id="84221830"/>
<keyword evidence="10" id="KW-1185">Reference proteome</keyword>
<comment type="subunit">
    <text evidence="6">Part of the 50S ribosomal subunit. Forms part of the ribosomal stalk which helps the ribosome interact with GTP-bound translation factors. Forms a heptameric L10(L12)2(L12)2(L12)2 complex, where L10 forms an elongated spine to which the L12 dimers bind in a sequential fashion.</text>
</comment>
<dbReference type="Gene3D" id="3.90.105.20">
    <property type="match status" value="1"/>
</dbReference>
<dbReference type="Pfam" id="PF00466">
    <property type="entry name" value="Ribosomal_L10"/>
    <property type="match status" value="1"/>
</dbReference>
<evidence type="ECO:0000259" key="8">
    <source>
        <dbReference type="Pfam" id="PF17777"/>
    </source>
</evidence>
<dbReference type="GO" id="GO:0070180">
    <property type="term" value="F:large ribosomal subunit rRNA binding"/>
    <property type="evidence" value="ECO:0007669"/>
    <property type="project" value="UniProtKB-UniRule"/>
</dbReference>
<reference evidence="9 10" key="1">
    <citation type="submission" date="2015-09" db="EMBL/GenBank/DDBJ databases">
        <title>Heavy metals and arsenic resistance mechanisms in polyextremophilic archaea of the family Ferroplasmaceae.</title>
        <authorList>
            <person name="Bulaev A.G."/>
            <person name="Kanygina A.V."/>
        </authorList>
    </citation>
    <scope>NUCLEOTIDE SEQUENCE [LARGE SCALE GENOMIC DNA]</scope>
    <source>
        <strain evidence="9 10">BH2</strain>
    </source>
</reference>
<evidence type="ECO:0000256" key="2">
    <source>
        <dbReference type="ARBA" id="ARBA00022730"/>
    </source>
</evidence>
<dbReference type="Gene3D" id="6.10.140.760">
    <property type="match status" value="1"/>
</dbReference>
<dbReference type="InterPro" id="IPR001790">
    <property type="entry name" value="Ribosomal_uL10"/>
</dbReference>
<evidence type="ECO:0000256" key="6">
    <source>
        <dbReference type="HAMAP-Rule" id="MF_00280"/>
    </source>
</evidence>
<dbReference type="EMBL" id="LKBH01000298">
    <property type="protein sequence ID" value="KQB33687.1"/>
    <property type="molecule type" value="Genomic_DNA"/>
</dbReference>
<dbReference type="InterPro" id="IPR022909">
    <property type="entry name" value="Ribosomal_uL10_arc"/>
</dbReference>
<dbReference type="PANTHER" id="PTHR45699">
    <property type="entry name" value="60S ACIDIC RIBOSOMAL PROTEIN P0"/>
    <property type="match status" value="1"/>
</dbReference>
<organism evidence="9 10">
    <name type="scientific">Acidiplasma cupricumulans</name>
    <dbReference type="NCBI Taxonomy" id="312540"/>
    <lineage>
        <taxon>Archaea</taxon>
        <taxon>Methanobacteriati</taxon>
        <taxon>Thermoplasmatota</taxon>
        <taxon>Thermoplasmata</taxon>
        <taxon>Thermoplasmatales</taxon>
        <taxon>Ferroplasmaceae</taxon>
        <taxon>Acidiplasma</taxon>
    </lineage>
</organism>
<keyword evidence="4 6" id="KW-0689">Ribosomal protein</keyword>
<dbReference type="AlphaFoldDB" id="A0A0Q0VJK8"/>
<dbReference type="GO" id="GO:0022625">
    <property type="term" value="C:cytosolic large ribosomal subunit"/>
    <property type="evidence" value="ECO:0007669"/>
    <property type="project" value="TreeGrafter"/>
</dbReference>
<dbReference type="FunCoup" id="A0A0Q0VJK8">
    <property type="interactions" value="165"/>
</dbReference>
<keyword evidence="3 6" id="KW-0694">RNA-binding</keyword>
<dbReference type="Gene3D" id="3.30.70.1730">
    <property type="match status" value="1"/>
</dbReference>